<keyword evidence="3" id="KW-1185">Reference proteome</keyword>
<dbReference type="Proteomes" id="UP000199532">
    <property type="component" value="Unassembled WGS sequence"/>
</dbReference>
<feature type="transmembrane region" description="Helical" evidence="1">
    <location>
        <begin position="20"/>
        <end position="40"/>
    </location>
</feature>
<gene>
    <name evidence="2" type="ORF">SAMN04487995_0257</name>
</gene>
<dbReference type="RefSeq" id="WP_090331083.1">
    <property type="nucleotide sequence ID" value="NZ_FNXY01000001.1"/>
</dbReference>
<evidence type="ECO:0000256" key="1">
    <source>
        <dbReference type="SAM" id="Phobius"/>
    </source>
</evidence>
<organism evidence="2 3">
    <name type="scientific">Dyadobacter koreensis</name>
    <dbReference type="NCBI Taxonomy" id="408657"/>
    <lineage>
        <taxon>Bacteria</taxon>
        <taxon>Pseudomonadati</taxon>
        <taxon>Bacteroidota</taxon>
        <taxon>Cytophagia</taxon>
        <taxon>Cytophagales</taxon>
        <taxon>Spirosomataceae</taxon>
        <taxon>Dyadobacter</taxon>
    </lineage>
</organism>
<name>A0A1H6QHM7_9BACT</name>
<feature type="transmembrane region" description="Helical" evidence="1">
    <location>
        <begin position="46"/>
        <end position="68"/>
    </location>
</feature>
<keyword evidence="1" id="KW-0472">Membrane</keyword>
<proteinExistence type="predicted"/>
<dbReference type="OrthoDB" id="711014at2"/>
<sequence length="93" mass="10702">MPAKNEYLSTKRQRALKITAGLIGGYFLAVAFQMMISVLIPYRIEVILTGAFSIFMLWVVLMITAFLARSGWMIWGIYLFCFLVCSIIVFFFK</sequence>
<dbReference type="EMBL" id="FNXY01000001">
    <property type="protein sequence ID" value="SEI38502.1"/>
    <property type="molecule type" value="Genomic_DNA"/>
</dbReference>
<dbReference type="STRING" id="408657.SAMN04487995_0257"/>
<dbReference type="AlphaFoldDB" id="A0A1H6QHM7"/>
<keyword evidence="1" id="KW-0812">Transmembrane</keyword>
<evidence type="ECO:0000313" key="2">
    <source>
        <dbReference type="EMBL" id="SEI38502.1"/>
    </source>
</evidence>
<evidence type="ECO:0000313" key="3">
    <source>
        <dbReference type="Proteomes" id="UP000199532"/>
    </source>
</evidence>
<evidence type="ECO:0008006" key="4">
    <source>
        <dbReference type="Google" id="ProtNLM"/>
    </source>
</evidence>
<reference evidence="2 3" key="1">
    <citation type="submission" date="2016-10" db="EMBL/GenBank/DDBJ databases">
        <authorList>
            <person name="de Groot N.N."/>
        </authorList>
    </citation>
    <scope>NUCLEOTIDE SEQUENCE [LARGE SCALE GENOMIC DNA]</scope>
    <source>
        <strain evidence="2 3">DSM 19938</strain>
    </source>
</reference>
<accession>A0A1H6QHM7</accession>
<keyword evidence="1" id="KW-1133">Transmembrane helix</keyword>
<feature type="transmembrane region" description="Helical" evidence="1">
    <location>
        <begin position="75"/>
        <end position="92"/>
    </location>
</feature>
<protein>
    <recommendedName>
        <fullName evidence="4">DUF3649 domain-containing protein</fullName>
    </recommendedName>
</protein>